<comment type="subcellular location">
    <subcellularLocation>
        <location evidence="1">Endomembrane system</location>
        <topology evidence="1">Multi-pass membrane protein</topology>
    </subcellularLocation>
</comment>
<evidence type="ECO:0000256" key="2">
    <source>
        <dbReference type="ARBA" id="ARBA00022692"/>
    </source>
</evidence>
<dbReference type="PANTHER" id="PTHR12714">
    <property type="entry name" value="PROTEIN-S ISOPRENYLCYSTEINE O-METHYLTRANSFERASE"/>
    <property type="match status" value="1"/>
</dbReference>
<evidence type="ECO:0000256" key="1">
    <source>
        <dbReference type="ARBA" id="ARBA00004127"/>
    </source>
</evidence>
<protein>
    <submittedName>
        <fullName evidence="6">Isoprenylcysteine carboxylmethyltransferase family protein</fullName>
        <ecNumber evidence="6">2.1.1.100</ecNumber>
        <ecNumber evidence="6">2.1.1.334</ecNumber>
    </submittedName>
</protein>
<organism evidence="6 7">
    <name type="scientific">Variovorax ginsengisoli</name>
    <dbReference type="NCBI Taxonomy" id="363844"/>
    <lineage>
        <taxon>Bacteria</taxon>
        <taxon>Pseudomonadati</taxon>
        <taxon>Pseudomonadota</taxon>
        <taxon>Betaproteobacteria</taxon>
        <taxon>Burkholderiales</taxon>
        <taxon>Comamonadaceae</taxon>
        <taxon>Variovorax</taxon>
    </lineage>
</organism>
<keyword evidence="7" id="KW-1185">Reference proteome</keyword>
<keyword evidence="4 5" id="KW-0472">Membrane</keyword>
<evidence type="ECO:0000313" key="6">
    <source>
        <dbReference type="EMBL" id="MDO1536273.1"/>
    </source>
</evidence>
<dbReference type="EC" id="2.1.1.100" evidence="6"/>
<dbReference type="InterPro" id="IPR007318">
    <property type="entry name" value="Phopholipid_MeTrfase"/>
</dbReference>
<sequence>MLLVHRYLFPAMWLSWAIYWWLMSRDVKPTVRRESPGSRLLHIVPLALAIGLLWRPNAPIPLLDARILPRAAWPFWIGAAVTLAGLLFSVAARAYLGRNWSGTVTLKQDHELVTGGPYRFVRHPIYTGLLLAFLGSGFARGDLGGVAAILLVLWALVRKLRMEERWMREQFGEAYVAYSRRVAALVPGLL</sequence>
<dbReference type="RefSeq" id="WP_301814269.1">
    <property type="nucleotide sequence ID" value="NZ_JAUJZH010000026.1"/>
</dbReference>
<dbReference type="Gene3D" id="1.20.120.1630">
    <property type="match status" value="1"/>
</dbReference>
<feature type="transmembrane region" description="Helical" evidence="5">
    <location>
        <begin position="125"/>
        <end position="157"/>
    </location>
</feature>
<reference evidence="6" key="1">
    <citation type="submission" date="2023-06" db="EMBL/GenBank/DDBJ databases">
        <authorList>
            <person name="Jiang Y."/>
            <person name="Liu Q."/>
        </authorList>
    </citation>
    <scope>NUCLEOTIDE SEQUENCE</scope>
    <source>
        <strain evidence="6">CGMCC 1.12090</strain>
    </source>
</reference>
<gene>
    <name evidence="6" type="ORF">Q2T77_28695</name>
</gene>
<accession>A0ABT8SBR9</accession>
<keyword evidence="3 5" id="KW-1133">Transmembrane helix</keyword>
<evidence type="ECO:0000313" key="7">
    <source>
        <dbReference type="Proteomes" id="UP001169027"/>
    </source>
</evidence>
<dbReference type="Proteomes" id="UP001169027">
    <property type="component" value="Unassembled WGS sequence"/>
</dbReference>
<feature type="transmembrane region" description="Helical" evidence="5">
    <location>
        <begin position="75"/>
        <end position="96"/>
    </location>
</feature>
<evidence type="ECO:0000256" key="5">
    <source>
        <dbReference type="SAM" id="Phobius"/>
    </source>
</evidence>
<dbReference type="PANTHER" id="PTHR12714:SF24">
    <property type="entry name" value="SLR1182 PROTEIN"/>
    <property type="match status" value="1"/>
</dbReference>
<dbReference type="GO" id="GO:0004671">
    <property type="term" value="F:protein C-terminal S-isoprenylcysteine carboxyl O-methyltransferase activity"/>
    <property type="evidence" value="ECO:0007669"/>
    <property type="project" value="UniProtKB-EC"/>
</dbReference>
<feature type="transmembrane region" description="Helical" evidence="5">
    <location>
        <begin position="7"/>
        <end position="24"/>
    </location>
</feature>
<comment type="caution">
    <text evidence="6">The sequence shown here is derived from an EMBL/GenBank/DDBJ whole genome shotgun (WGS) entry which is preliminary data.</text>
</comment>
<dbReference type="EMBL" id="JAUKVY010000026">
    <property type="protein sequence ID" value="MDO1536273.1"/>
    <property type="molecule type" value="Genomic_DNA"/>
</dbReference>
<name>A0ABT8SBR9_9BURK</name>
<evidence type="ECO:0000256" key="3">
    <source>
        <dbReference type="ARBA" id="ARBA00022989"/>
    </source>
</evidence>
<dbReference type="GO" id="GO:0032259">
    <property type="term" value="P:methylation"/>
    <property type="evidence" value="ECO:0007669"/>
    <property type="project" value="UniProtKB-KW"/>
</dbReference>
<evidence type="ECO:0000256" key="4">
    <source>
        <dbReference type="ARBA" id="ARBA00023136"/>
    </source>
</evidence>
<proteinExistence type="predicted"/>
<dbReference type="EC" id="2.1.1.334" evidence="6"/>
<keyword evidence="2 5" id="KW-0812">Transmembrane</keyword>
<keyword evidence="6" id="KW-0808">Transferase</keyword>
<dbReference type="Pfam" id="PF04191">
    <property type="entry name" value="PEMT"/>
    <property type="match status" value="1"/>
</dbReference>
<keyword evidence="6" id="KW-0489">Methyltransferase</keyword>